<feature type="domain" description="NAD(P)-binding" evidence="1">
    <location>
        <begin position="2"/>
        <end position="315"/>
    </location>
</feature>
<dbReference type="Pfam" id="PF16363">
    <property type="entry name" value="GDP_Man_Dehyd"/>
    <property type="match status" value="1"/>
</dbReference>
<dbReference type="InterPro" id="IPR013445">
    <property type="entry name" value="CDP_4_6_deHydtase"/>
</dbReference>
<proteinExistence type="predicted"/>
<dbReference type="STRING" id="314285.KT71_01555"/>
<dbReference type="GO" id="GO:0047733">
    <property type="term" value="F:CDP-glucose 4,6-dehydratase activity"/>
    <property type="evidence" value="ECO:0007669"/>
    <property type="project" value="UniProtKB-EC"/>
</dbReference>
<dbReference type="InterPro" id="IPR016040">
    <property type="entry name" value="NAD(P)-bd_dom"/>
</dbReference>
<comment type="caution">
    <text evidence="2">The sequence shown here is derived from an EMBL/GenBank/DDBJ whole genome shotgun (WGS) entry which is preliminary data.</text>
</comment>
<dbReference type="SUPFAM" id="SSF51735">
    <property type="entry name" value="NAD(P)-binding Rossmann-fold domains"/>
    <property type="match status" value="1"/>
</dbReference>
<keyword evidence="2" id="KW-0456">Lyase</keyword>
<gene>
    <name evidence="2" type="ORF">KT71_01555</name>
</gene>
<evidence type="ECO:0000313" key="3">
    <source>
        <dbReference type="Proteomes" id="UP000019205"/>
    </source>
</evidence>
<dbReference type="Gene3D" id="3.40.50.720">
    <property type="entry name" value="NAD(P)-binding Rossmann-like Domain"/>
    <property type="match status" value="1"/>
</dbReference>
<sequence>MFVTGHTGFKGAWLSSWLLSMGAEVHGYALTPVYHRSPYELAELSARITETLADINDARSVSDALNAANPHIVFHLAAQPLVRSSYREPVQTYATNVMGTVNLLAALQHCRSLQAVVVVTTDKCYLNQELERGYNEDDRLGGSDPYSSSKACVELLVKSWYQSFMREGNVRNHSAGLATVRAGNVIGGGDWSEDRLIPDVLRALERGDEPVIRNPAAVRPWQYVLDPLAGYLTLAQRLAADPSGYSEPWNFGPDRSDARSVGEVVERLLKLLSPESTWTYVADSVMAETSRLYLDCSKVHSRLGWRPQFGLDSALDRVAAWHARESDGADMSAFMDSEVTNYTQEAKQQTHGS</sequence>
<dbReference type="NCBIfam" id="TIGR02622">
    <property type="entry name" value="CDP_4_6_dhtase"/>
    <property type="match status" value="1"/>
</dbReference>
<dbReference type="Gene3D" id="3.90.25.10">
    <property type="entry name" value="UDP-galactose 4-epimerase, domain 1"/>
    <property type="match status" value="1"/>
</dbReference>
<dbReference type="EMBL" id="AAOA02000002">
    <property type="protein sequence ID" value="EAQ98622.1"/>
    <property type="molecule type" value="Genomic_DNA"/>
</dbReference>
<evidence type="ECO:0000313" key="2">
    <source>
        <dbReference type="EMBL" id="EAQ98622.1"/>
    </source>
</evidence>
<protein>
    <submittedName>
        <fullName evidence="2">CDP-glucose 4,6-dehydratase</fullName>
        <ecNumber evidence="2">4.2.1.45</ecNumber>
    </submittedName>
</protein>
<dbReference type="EC" id="4.2.1.45" evidence="2"/>
<keyword evidence="3" id="KW-1185">Reference proteome</keyword>
<dbReference type="eggNOG" id="COG0451">
    <property type="taxonomic scope" value="Bacteria"/>
</dbReference>
<reference evidence="2 3" key="1">
    <citation type="journal article" date="2007" name="Proc. Natl. Acad. Sci. U.S.A.">
        <title>Characterization of a marine gammaproteobacterium capable of aerobic anoxygenic photosynthesis.</title>
        <authorList>
            <person name="Fuchs B.M."/>
            <person name="Spring S."/>
            <person name="Teeling H."/>
            <person name="Quast C."/>
            <person name="Wulf J."/>
            <person name="Schattenhofer M."/>
            <person name="Yan S."/>
            <person name="Ferriera S."/>
            <person name="Johnson J."/>
            <person name="Glockner F.O."/>
            <person name="Amann R."/>
        </authorList>
    </citation>
    <scope>NUCLEOTIDE SEQUENCE [LARGE SCALE GENOMIC DNA]</scope>
    <source>
        <strain evidence="2">KT71</strain>
    </source>
</reference>
<name>A4A6H5_9GAMM</name>
<dbReference type="PANTHER" id="PTHR43000">
    <property type="entry name" value="DTDP-D-GLUCOSE 4,6-DEHYDRATASE-RELATED"/>
    <property type="match status" value="1"/>
</dbReference>
<evidence type="ECO:0000259" key="1">
    <source>
        <dbReference type="Pfam" id="PF16363"/>
    </source>
</evidence>
<accession>A4A6H5</accession>
<dbReference type="HOGENOM" id="CLU_007383_1_7_6"/>
<organism evidence="2 3">
    <name type="scientific">Congregibacter litoralis KT71</name>
    <dbReference type="NCBI Taxonomy" id="314285"/>
    <lineage>
        <taxon>Bacteria</taxon>
        <taxon>Pseudomonadati</taxon>
        <taxon>Pseudomonadota</taxon>
        <taxon>Gammaproteobacteria</taxon>
        <taxon>Cellvibrionales</taxon>
        <taxon>Halieaceae</taxon>
        <taxon>Congregibacter</taxon>
    </lineage>
</organism>
<dbReference type="AlphaFoldDB" id="A4A6H5"/>
<dbReference type="Proteomes" id="UP000019205">
    <property type="component" value="Chromosome"/>
</dbReference>
<reference evidence="2 3" key="2">
    <citation type="journal article" date="2009" name="PLoS ONE">
        <title>The photosynthetic apparatus and its regulation in the aerobic gammaproteobacterium Congregibacter litoralis gen. nov., sp. nov.</title>
        <authorList>
            <person name="Spring S."/>
            <person name="Lunsdorf H."/>
            <person name="Fuchs B.M."/>
            <person name="Tindall B.J."/>
        </authorList>
    </citation>
    <scope>NUCLEOTIDE SEQUENCE [LARGE SCALE GENOMIC DNA]</scope>
    <source>
        <strain evidence="2">KT71</strain>
    </source>
</reference>
<dbReference type="InterPro" id="IPR036291">
    <property type="entry name" value="NAD(P)-bd_dom_sf"/>
</dbReference>